<evidence type="ECO:0000313" key="4">
    <source>
        <dbReference type="EMBL" id="CCO21300.1"/>
    </source>
</evidence>
<dbReference type="Gene3D" id="2.40.160.180">
    <property type="entry name" value="Carbohydrate-selective porin OprB"/>
    <property type="match status" value="1"/>
</dbReference>
<dbReference type="InterPro" id="IPR038673">
    <property type="entry name" value="OprB_sf"/>
</dbReference>
<dbReference type="InterPro" id="IPR052932">
    <property type="entry name" value="OprB_Porin"/>
</dbReference>
<proteinExistence type="predicted"/>
<dbReference type="Pfam" id="PF04966">
    <property type="entry name" value="OprB"/>
    <property type="match status" value="2"/>
</dbReference>
<reference evidence="4" key="1">
    <citation type="submission" date="2012-10" db="EMBL/GenBank/DDBJ databases">
        <authorList>
            <person name="Sandrine L."/>
        </authorList>
    </citation>
    <scope>NUCLEOTIDE SEQUENCE</scope>
</reference>
<dbReference type="PANTHER" id="PTHR37944">
    <property type="entry name" value="PORIN B"/>
    <property type="match status" value="1"/>
</dbReference>
<organism evidence="4">
    <name type="scientific">termite gut metagenome</name>
    <dbReference type="NCBI Taxonomy" id="433724"/>
    <lineage>
        <taxon>unclassified sequences</taxon>
        <taxon>metagenomes</taxon>
        <taxon>organismal metagenomes</taxon>
    </lineage>
</organism>
<dbReference type="InterPro" id="IPR007049">
    <property type="entry name" value="Carb-sel_porin_OprB"/>
</dbReference>
<dbReference type="GO" id="GO:0015288">
    <property type="term" value="F:porin activity"/>
    <property type="evidence" value="ECO:0007669"/>
    <property type="project" value="InterPro"/>
</dbReference>
<protein>
    <submittedName>
        <fullName evidence="4">Putative carbohydrate-selective porin</fullName>
    </submittedName>
</protein>
<gene>
    <name evidence="1" type="ORF">BN138_375</name>
    <name evidence="2" type="ORF">BN138_417</name>
    <name evidence="3" type="ORF">BN138_440</name>
    <name evidence="4" type="ORF">BN138_488</name>
</gene>
<evidence type="ECO:0000313" key="3">
    <source>
        <dbReference type="EMBL" id="CCO21252.1"/>
    </source>
</evidence>
<sequence>MKKIAPKKLTLLVALVGILPSLYAQTQKQNPFSFEASYLGDFYGNATGGIETGVGFMGMANIKVGFDTGEACWWRGGSFFLNGASIHGKSLSEHYLGDLQIASNIDAGEHTYLHELWFRQQLGPVSFTVGLQDLNADFMVSENAGEFINSSFGVPPVISVNIPVPIFPLTGLGVSARWDITERFAWQAALFDGDQTPFENNRYNLKWSLNARDGLLAMTEFHFDERFKLGAYYHSGEKNGGVYFMGDQRILERENHRLDLFAQIAVAPKGLNETNYSIALGANLFGVFSKRQRDAVGLAATHAGLHRTGHKHETAIELYYKYAFSDNITLQPDIQYIVNPSATETPLKNALACILRLHLNF</sequence>
<dbReference type="GO" id="GO:0008643">
    <property type="term" value="P:carbohydrate transport"/>
    <property type="evidence" value="ECO:0007669"/>
    <property type="project" value="InterPro"/>
</dbReference>
<dbReference type="EMBL" id="HF548287">
    <property type="protein sequence ID" value="CCO21187.1"/>
    <property type="molecule type" value="Genomic_DNA"/>
</dbReference>
<dbReference type="AlphaFoldDB" id="S0DFQ0"/>
<accession>S0DFQ0</accession>
<reference evidence="4" key="2">
    <citation type="journal article" date="2013" name="Biotechnol. Biofuels">
        <title>Mining for hemicellulases in the fungus-growing termite Pseudacanthotermes militaris using functional metagenomics.</title>
        <authorList>
            <person name="Bastien G."/>
            <person name="Arnal G."/>
            <person name="Bozonnet S."/>
            <person name="Laguerre S."/>
            <person name="Ferreira F."/>
            <person name="Faure R."/>
            <person name="Henrissat B."/>
            <person name="Lefevre F."/>
            <person name="Robe P."/>
            <person name="Bouchez O."/>
            <person name="Noirot C."/>
            <person name="Dumon C."/>
            <person name="O'Donohue M."/>
        </authorList>
    </citation>
    <scope>NUCLEOTIDE SEQUENCE</scope>
</reference>
<dbReference type="PANTHER" id="PTHR37944:SF1">
    <property type="entry name" value="PORIN B"/>
    <property type="match status" value="1"/>
</dbReference>
<evidence type="ECO:0000313" key="2">
    <source>
        <dbReference type="EMBL" id="CCO21229.1"/>
    </source>
</evidence>
<dbReference type="EMBL" id="HF548288">
    <property type="protein sequence ID" value="CCO21229.1"/>
    <property type="molecule type" value="Genomic_DNA"/>
</dbReference>
<dbReference type="GO" id="GO:0016020">
    <property type="term" value="C:membrane"/>
    <property type="evidence" value="ECO:0007669"/>
    <property type="project" value="InterPro"/>
</dbReference>
<dbReference type="EMBL" id="HF548289">
    <property type="protein sequence ID" value="CCO21252.1"/>
    <property type="molecule type" value="Genomic_DNA"/>
</dbReference>
<dbReference type="EMBL" id="HF548291">
    <property type="protein sequence ID" value="CCO21300.1"/>
    <property type="molecule type" value="Genomic_DNA"/>
</dbReference>
<evidence type="ECO:0000313" key="1">
    <source>
        <dbReference type="EMBL" id="CCO21187.1"/>
    </source>
</evidence>
<name>S0DFQ0_9ZZZZ</name>